<accession>A0ABT1SVT2</accession>
<dbReference type="InterPro" id="IPR008969">
    <property type="entry name" value="CarboxyPept-like_regulatory"/>
</dbReference>
<dbReference type="SUPFAM" id="SSF49464">
    <property type="entry name" value="Carboxypeptidase regulatory domain-like"/>
    <property type="match status" value="1"/>
</dbReference>
<organism evidence="2 3">
    <name type="scientific">Mucilaginibacter aquariorum</name>
    <dbReference type="NCBI Taxonomy" id="2967225"/>
    <lineage>
        <taxon>Bacteria</taxon>
        <taxon>Pseudomonadati</taxon>
        <taxon>Bacteroidota</taxon>
        <taxon>Sphingobacteriia</taxon>
        <taxon>Sphingobacteriales</taxon>
        <taxon>Sphingobacteriaceae</taxon>
        <taxon>Mucilaginibacter</taxon>
    </lineage>
</organism>
<evidence type="ECO:0000313" key="3">
    <source>
        <dbReference type="Proteomes" id="UP001204376"/>
    </source>
</evidence>
<proteinExistence type="predicted"/>
<evidence type="ECO:0000313" key="2">
    <source>
        <dbReference type="EMBL" id="MCQ6956447.1"/>
    </source>
</evidence>
<dbReference type="EMBL" id="JANHOH010000001">
    <property type="protein sequence ID" value="MCQ6956447.1"/>
    <property type="molecule type" value="Genomic_DNA"/>
</dbReference>
<keyword evidence="1" id="KW-0812">Transmembrane</keyword>
<dbReference type="Proteomes" id="UP001204376">
    <property type="component" value="Unassembled WGS sequence"/>
</dbReference>
<protein>
    <submittedName>
        <fullName evidence="2">Carboxypeptidase-like regulatory domain-containing protein</fullName>
    </submittedName>
</protein>
<keyword evidence="1" id="KW-0472">Membrane</keyword>
<keyword evidence="3" id="KW-1185">Reference proteome</keyword>
<keyword evidence="1" id="KW-1133">Transmembrane helix</keyword>
<dbReference type="RefSeq" id="WP_256536663.1">
    <property type="nucleotide sequence ID" value="NZ_JANHOH010000001.1"/>
</dbReference>
<feature type="transmembrane region" description="Helical" evidence="1">
    <location>
        <begin position="31"/>
        <end position="48"/>
    </location>
</feature>
<sequence length="232" mass="25525">MTFIALIATAFLAGAMKSVATYNLKTQNRSLYLSGPAVIFFIILYIGYKYRPIASEGALTLTLIFTEKSKTVKVINNGIVNIKTGLYFSTKKITDDGTAFFTGINSDYKGKAVDISVDVPGYSLNADSVYRLSETDNDTQYTIHLTKEQDLVNIKGRVIKLPMREGLANVSVQFEKLNNPVTTDSSGNFSAIIPVKSGTEIRVIAINHKKEIYNSLVNVYDGQLLSIGVEEK</sequence>
<name>A0ABT1SVT2_9SPHI</name>
<comment type="caution">
    <text evidence="2">The sequence shown here is derived from an EMBL/GenBank/DDBJ whole genome shotgun (WGS) entry which is preliminary data.</text>
</comment>
<reference evidence="2 3" key="1">
    <citation type="submission" date="2022-07" db="EMBL/GenBank/DDBJ databases">
        <title>Mucilaginibacter sp. JC4.</title>
        <authorList>
            <person name="Le V."/>
            <person name="Ko S.-R."/>
            <person name="Ahn C.-Y."/>
            <person name="Oh H.-M."/>
        </authorList>
    </citation>
    <scope>NUCLEOTIDE SEQUENCE [LARGE SCALE GENOMIC DNA]</scope>
    <source>
        <strain evidence="2 3">JC4</strain>
    </source>
</reference>
<evidence type="ECO:0000256" key="1">
    <source>
        <dbReference type="SAM" id="Phobius"/>
    </source>
</evidence>
<gene>
    <name evidence="2" type="ORF">NPE20_00680</name>
</gene>